<sequence length="273" mass="30740">MWPEVDMEEMLPPPYKRGPGRPKKLRRREPDEDPNKPKKTTTRQRQTQTATQEQTQPTEAQTAALEQPQPNETQIDVDPEFEMLAGNLAATFKATQTQPNLVVNGSVVSAPSQLNHSEPVTSTQGEPTSSSQTDDVLDYILSAPVPTTDDVPAAPAYTTPRFLKPKKKTYKPKVARKLELRRSDKTRVIRCKNLKEEGIDVLRSTSSSHMKSEQPNPELEQFQNLLLGFLVEFEMNILIDLLQPQTKILDIEKLPTDDVAMVESALNLKVRTE</sequence>
<feature type="compositionally biased region" description="Low complexity" evidence="1">
    <location>
        <begin position="43"/>
        <end position="64"/>
    </location>
</feature>
<proteinExistence type="predicted"/>
<dbReference type="Gramene" id="Psat07G0255100-T1">
    <property type="protein sequence ID" value="KAI5386018.1"/>
    <property type="gene ID" value="KIW84_072551"/>
</dbReference>
<feature type="region of interest" description="Disordered" evidence="1">
    <location>
        <begin position="1"/>
        <end position="80"/>
    </location>
</feature>
<accession>A0A9D4ZXE3</accession>
<gene>
    <name evidence="2" type="ORF">KIW84_072551</name>
</gene>
<evidence type="ECO:0000313" key="3">
    <source>
        <dbReference type="Proteomes" id="UP001058974"/>
    </source>
</evidence>
<dbReference type="Proteomes" id="UP001058974">
    <property type="component" value="Chromosome 7"/>
</dbReference>
<reference evidence="2 3" key="1">
    <citation type="journal article" date="2022" name="Nat. Genet.">
        <title>Improved pea reference genome and pan-genome highlight genomic features and evolutionary characteristics.</title>
        <authorList>
            <person name="Yang T."/>
            <person name="Liu R."/>
            <person name="Luo Y."/>
            <person name="Hu S."/>
            <person name="Wang D."/>
            <person name="Wang C."/>
            <person name="Pandey M.K."/>
            <person name="Ge S."/>
            <person name="Xu Q."/>
            <person name="Li N."/>
            <person name="Li G."/>
            <person name="Huang Y."/>
            <person name="Saxena R.K."/>
            <person name="Ji Y."/>
            <person name="Li M."/>
            <person name="Yan X."/>
            <person name="He Y."/>
            <person name="Liu Y."/>
            <person name="Wang X."/>
            <person name="Xiang C."/>
            <person name="Varshney R.K."/>
            <person name="Ding H."/>
            <person name="Gao S."/>
            <person name="Zong X."/>
        </authorList>
    </citation>
    <scope>NUCLEOTIDE SEQUENCE [LARGE SCALE GENOMIC DNA]</scope>
    <source>
        <strain evidence="2 3">cv. Zhongwan 6</strain>
    </source>
</reference>
<comment type="caution">
    <text evidence="2">The sequence shown here is derived from an EMBL/GenBank/DDBJ whole genome shotgun (WGS) entry which is preliminary data.</text>
</comment>
<evidence type="ECO:0000256" key="1">
    <source>
        <dbReference type="SAM" id="MobiDB-lite"/>
    </source>
</evidence>
<name>A0A9D4ZXE3_PEA</name>
<feature type="region of interest" description="Disordered" evidence="1">
    <location>
        <begin position="109"/>
        <end position="133"/>
    </location>
</feature>
<organism evidence="2 3">
    <name type="scientific">Pisum sativum</name>
    <name type="common">Garden pea</name>
    <name type="synonym">Lathyrus oleraceus</name>
    <dbReference type="NCBI Taxonomy" id="3888"/>
    <lineage>
        <taxon>Eukaryota</taxon>
        <taxon>Viridiplantae</taxon>
        <taxon>Streptophyta</taxon>
        <taxon>Embryophyta</taxon>
        <taxon>Tracheophyta</taxon>
        <taxon>Spermatophyta</taxon>
        <taxon>Magnoliopsida</taxon>
        <taxon>eudicotyledons</taxon>
        <taxon>Gunneridae</taxon>
        <taxon>Pentapetalae</taxon>
        <taxon>rosids</taxon>
        <taxon>fabids</taxon>
        <taxon>Fabales</taxon>
        <taxon>Fabaceae</taxon>
        <taxon>Papilionoideae</taxon>
        <taxon>50 kb inversion clade</taxon>
        <taxon>NPAAA clade</taxon>
        <taxon>Hologalegina</taxon>
        <taxon>IRL clade</taxon>
        <taxon>Fabeae</taxon>
        <taxon>Lathyrus</taxon>
    </lineage>
</organism>
<dbReference type="AlphaFoldDB" id="A0A9D4ZXE3"/>
<feature type="compositionally biased region" description="Basic residues" evidence="1">
    <location>
        <begin position="18"/>
        <end position="27"/>
    </location>
</feature>
<dbReference type="EMBL" id="JAMSHJ010000007">
    <property type="protein sequence ID" value="KAI5386018.1"/>
    <property type="molecule type" value="Genomic_DNA"/>
</dbReference>
<protein>
    <submittedName>
        <fullName evidence="2">Uncharacterized protein</fullName>
    </submittedName>
</protein>
<evidence type="ECO:0000313" key="2">
    <source>
        <dbReference type="EMBL" id="KAI5386018.1"/>
    </source>
</evidence>
<keyword evidence="3" id="KW-1185">Reference proteome</keyword>